<gene>
    <name evidence="1" type="ORF">AVDCRST_MAG91-3605</name>
</gene>
<sequence>CRAYTPPCAAPQGTSVTFRQRRLLIRDRPGGCAPVPRRLSRSGH</sequence>
<accession>A0A6J4U576</accession>
<dbReference type="EMBL" id="CADCVX010000628">
    <property type="protein sequence ID" value="CAA9538501.1"/>
    <property type="molecule type" value="Genomic_DNA"/>
</dbReference>
<feature type="non-terminal residue" evidence="1">
    <location>
        <position position="44"/>
    </location>
</feature>
<evidence type="ECO:0000313" key="1">
    <source>
        <dbReference type="EMBL" id="CAA9538501.1"/>
    </source>
</evidence>
<name>A0A6J4U576_9SPHN</name>
<feature type="non-terminal residue" evidence="1">
    <location>
        <position position="1"/>
    </location>
</feature>
<reference evidence="1" key="1">
    <citation type="submission" date="2020-02" db="EMBL/GenBank/DDBJ databases">
        <authorList>
            <person name="Meier V. D."/>
        </authorList>
    </citation>
    <scope>NUCLEOTIDE SEQUENCE</scope>
    <source>
        <strain evidence="1">AVDCRST_MAG91</strain>
    </source>
</reference>
<dbReference type="AlphaFoldDB" id="A0A6J4U576"/>
<proteinExistence type="predicted"/>
<organism evidence="1">
    <name type="scientific">uncultured Sphingomonadaceae bacterium</name>
    <dbReference type="NCBI Taxonomy" id="169976"/>
    <lineage>
        <taxon>Bacteria</taxon>
        <taxon>Pseudomonadati</taxon>
        <taxon>Pseudomonadota</taxon>
        <taxon>Alphaproteobacteria</taxon>
        <taxon>Sphingomonadales</taxon>
        <taxon>Sphingomonadaceae</taxon>
        <taxon>environmental samples</taxon>
    </lineage>
</organism>
<protein>
    <submittedName>
        <fullName evidence="1">Uncharacterized protein</fullName>
    </submittedName>
</protein>